<dbReference type="PANTHER" id="PTHR36444">
    <property type="entry name" value="TRANSCRIPTIONAL REGULATOR PROTEIN YOBU-RELATED"/>
    <property type="match status" value="1"/>
</dbReference>
<organism evidence="2">
    <name type="scientific">Flagellimonas sp. MMG031</name>
    <dbReference type="NCBI Taxonomy" id="3158549"/>
    <lineage>
        <taxon>Bacteria</taxon>
        <taxon>Pseudomonadati</taxon>
        <taxon>Bacteroidota</taxon>
        <taxon>Flavobacteriia</taxon>
        <taxon>Flavobacteriales</taxon>
        <taxon>Flavobacteriaceae</taxon>
        <taxon>Flagellimonas</taxon>
    </lineage>
</organism>
<reference evidence="2" key="1">
    <citation type="submission" date="2024-05" db="EMBL/GenBank/DDBJ databases">
        <title>Draft Genome Sequences of Flagellimonas sp. MMG031 and Marinobacter sp. MMG032 Isolated from the dinoflagellate Symbiodinium pilosum.</title>
        <authorList>
            <person name="Shikuma N.J."/>
            <person name="Farrell M.V."/>
        </authorList>
    </citation>
    <scope>NUCLEOTIDE SEQUENCE</scope>
    <source>
        <strain evidence="2">MMG031</strain>
    </source>
</reference>
<dbReference type="SMART" id="SM00871">
    <property type="entry name" value="AraC_E_bind"/>
    <property type="match status" value="1"/>
</dbReference>
<dbReference type="PANTHER" id="PTHR36444:SF2">
    <property type="entry name" value="TRANSCRIPTIONAL REGULATOR PROTEIN YOBU-RELATED"/>
    <property type="match status" value="1"/>
</dbReference>
<dbReference type="Gene3D" id="3.20.80.10">
    <property type="entry name" value="Regulatory factor, effector binding domain"/>
    <property type="match status" value="1"/>
</dbReference>
<sequence length="161" mass="18749">MTPNITTLPKIHLIGQNIKTSFANDKTVELWRNFMSRKKEVRHQKDDNLYSVEIYPNSSFFDAFDPTKTFEKWAAISVSKIEEIPKNMEALTIPEGLYAVFNYKGKPSEAMDTFQYMYGEWLPNSAYEMDGRPFFALMGEAYKGEHPDSEESFWLPIKHKS</sequence>
<dbReference type="RefSeq" id="WP_349352127.1">
    <property type="nucleotide sequence ID" value="NZ_CP157804.1"/>
</dbReference>
<protein>
    <submittedName>
        <fullName evidence="2">GyrI-like domain-containing protein</fullName>
    </submittedName>
</protein>
<proteinExistence type="predicted"/>
<dbReference type="SUPFAM" id="SSF55136">
    <property type="entry name" value="Probable bacterial effector-binding domain"/>
    <property type="match status" value="1"/>
</dbReference>
<name>A0AAU7MZG5_9FLAO</name>
<evidence type="ECO:0000259" key="1">
    <source>
        <dbReference type="SMART" id="SM00871"/>
    </source>
</evidence>
<dbReference type="InterPro" id="IPR053182">
    <property type="entry name" value="YobU-like_regulator"/>
</dbReference>
<dbReference type="InterPro" id="IPR011256">
    <property type="entry name" value="Reg_factor_effector_dom_sf"/>
</dbReference>
<dbReference type="AlphaFoldDB" id="A0AAU7MZG5"/>
<dbReference type="InterPro" id="IPR029442">
    <property type="entry name" value="GyrI-like"/>
</dbReference>
<gene>
    <name evidence="2" type="ORF">ABNE31_01695</name>
</gene>
<dbReference type="Pfam" id="PF06445">
    <property type="entry name" value="GyrI-like"/>
    <property type="match status" value="1"/>
</dbReference>
<dbReference type="InterPro" id="IPR010499">
    <property type="entry name" value="AraC_E-bd"/>
</dbReference>
<evidence type="ECO:0000313" key="2">
    <source>
        <dbReference type="EMBL" id="XBQ23639.1"/>
    </source>
</evidence>
<dbReference type="EMBL" id="CP157804">
    <property type="protein sequence ID" value="XBQ23639.1"/>
    <property type="molecule type" value="Genomic_DNA"/>
</dbReference>
<feature type="domain" description="AraC effector-binding" evidence="1">
    <location>
        <begin position="1"/>
        <end position="158"/>
    </location>
</feature>
<accession>A0AAU7MZG5</accession>
<dbReference type="KEGG" id="fld:ABNE31_01695"/>